<sequence length="195" mass="22731">MNKSESKYFHTAQKMDEALLALLSEKDLDYITVKEICKVSGVSRSTFYLHYETIGDLLLETAQYITDTFYAYFQHLPKKEYVPGASKETLVFITPEYLTPWLSFIRDNKLLYRTVVKRLHRFSLGEKLLVDTDRTICMALEAFGIPESRWKYWMAFYLEGVNAIVIKWLQNDCQDSLEEISQIIQSCVRPGSNLP</sequence>
<dbReference type="GO" id="GO:0003677">
    <property type="term" value="F:DNA binding"/>
    <property type="evidence" value="ECO:0007669"/>
    <property type="project" value="UniProtKB-UniRule"/>
</dbReference>
<organism evidence="4 5">
    <name type="scientific">Candidatus Faecousia excrementigallinarum</name>
    <dbReference type="NCBI Taxonomy" id="2840806"/>
    <lineage>
        <taxon>Bacteria</taxon>
        <taxon>Bacillati</taxon>
        <taxon>Bacillota</taxon>
        <taxon>Clostridia</taxon>
        <taxon>Eubacteriales</taxon>
        <taxon>Oscillospiraceae</taxon>
        <taxon>Faecousia</taxon>
    </lineage>
</organism>
<dbReference type="Proteomes" id="UP000886796">
    <property type="component" value="Unassembled WGS sequence"/>
</dbReference>
<comment type="caution">
    <text evidence="4">The sequence shown here is derived from an EMBL/GenBank/DDBJ whole genome shotgun (WGS) entry which is preliminary data.</text>
</comment>
<evidence type="ECO:0000256" key="1">
    <source>
        <dbReference type="ARBA" id="ARBA00023125"/>
    </source>
</evidence>
<name>A0A9D1CMI4_9FIRM</name>
<feature type="domain" description="HTH tetR-type" evidence="3">
    <location>
        <begin position="9"/>
        <end position="69"/>
    </location>
</feature>
<dbReference type="Gene3D" id="1.10.357.10">
    <property type="entry name" value="Tetracycline Repressor, domain 2"/>
    <property type="match status" value="1"/>
</dbReference>
<dbReference type="SUPFAM" id="SSF46689">
    <property type="entry name" value="Homeodomain-like"/>
    <property type="match status" value="1"/>
</dbReference>
<evidence type="ECO:0000313" key="5">
    <source>
        <dbReference type="Proteomes" id="UP000886796"/>
    </source>
</evidence>
<dbReference type="InterPro" id="IPR050624">
    <property type="entry name" value="HTH-type_Tx_Regulator"/>
</dbReference>
<reference evidence="4" key="1">
    <citation type="submission" date="2020-10" db="EMBL/GenBank/DDBJ databases">
        <authorList>
            <person name="Gilroy R."/>
        </authorList>
    </citation>
    <scope>NUCLEOTIDE SEQUENCE</scope>
    <source>
        <strain evidence="4">13361</strain>
    </source>
</reference>
<dbReference type="InterPro" id="IPR039532">
    <property type="entry name" value="TetR_C_Firmicutes"/>
</dbReference>
<accession>A0A9D1CMI4</accession>
<feature type="DNA-binding region" description="H-T-H motif" evidence="2">
    <location>
        <begin position="32"/>
        <end position="51"/>
    </location>
</feature>
<dbReference type="EMBL" id="DVFK01000104">
    <property type="protein sequence ID" value="HIQ68332.1"/>
    <property type="molecule type" value="Genomic_DNA"/>
</dbReference>
<proteinExistence type="predicted"/>
<dbReference type="Pfam" id="PF00440">
    <property type="entry name" value="TetR_N"/>
    <property type="match status" value="1"/>
</dbReference>
<dbReference type="PROSITE" id="PS50977">
    <property type="entry name" value="HTH_TETR_2"/>
    <property type="match status" value="1"/>
</dbReference>
<dbReference type="AlphaFoldDB" id="A0A9D1CMI4"/>
<evidence type="ECO:0000259" key="3">
    <source>
        <dbReference type="PROSITE" id="PS50977"/>
    </source>
</evidence>
<dbReference type="PANTHER" id="PTHR43479:SF11">
    <property type="entry name" value="ACREF_ENVCD OPERON REPRESSOR-RELATED"/>
    <property type="match status" value="1"/>
</dbReference>
<dbReference type="InterPro" id="IPR009057">
    <property type="entry name" value="Homeodomain-like_sf"/>
</dbReference>
<evidence type="ECO:0000313" key="4">
    <source>
        <dbReference type="EMBL" id="HIQ68332.1"/>
    </source>
</evidence>
<dbReference type="PANTHER" id="PTHR43479">
    <property type="entry name" value="ACREF/ENVCD OPERON REPRESSOR-RELATED"/>
    <property type="match status" value="1"/>
</dbReference>
<dbReference type="InterPro" id="IPR001647">
    <property type="entry name" value="HTH_TetR"/>
</dbReference>
<evidence type="ECO:0000256" key="2">
    <source>
        <dbReference type="PROSITE-ProRule" id="PRU00335"/>
    </source>
</evidence>
<protein>
    <submittedName>
        <fullName evidence="4">TetR/AcrR family transcriptional regulator</fullName>
    </submittedName>
</protein>
<reference evidence="4" key="2">
    <citation type="journal article" date="2021" name="PeerJ">
        <title>Extensive microbial diversity within the chicken gut microbiome revealed by metagenomics and culture.</title>
        <authorList>
            <person name="Gilroy R."/>
            <person name="Ravi A."/>
            <person name="Getino M."/>
            <person name="Pursley I."/>
            <person name="Horton D.L."/>
            <person name="Alikhan N.F."/>
            <person name="Baker D."/>
            <person name="Gharbi K."/>
            <person name="Hall N."/>
            <person name="Watson M."/>
            <person name="Adriaenssens E.M."/>
            <person name="Foster-Nyarko E."/>
            <person name="Jarju S."/>
            <person name="Secka A."/>
            <person name="Antonio M."/>
            <person name="Oren A."/>
            <person name="Chaudhuri R.R."/>
            <person name="La Ragione R."/>
            <person name="Hildebrand F."/>
            <person name="Pallen M.J."/>
        </authorList>
    </citation>
    <scope>NUCLEOTIDE SEQUENCE</scope>
    <source>
        <strain evidence="4">13361</strain>
    </source>
</reference>
<dbReference type="Pfam" id="PF14278">
    <property type="entry name" value="TetR_C_8"/>
    <property type="match status" value="1"/>
</dbReference>
<keyword evidence="1 2" id="KW-0238">DNA-binding</keyword>
<gene>
    <name evidence="4" type="ORF">IAB74_07475</name>
</gene>